<dbReference type="SUPFAM" id="SSF56487">
    <property type="entry name" value="SRCR-like"/>
    <property type="match status" value="1"/>
</dbReference>
<dbReference type="AlphaFoldDB" id="A0A8D0GLB9"/>
<feature type="compositionally biased region" description="Basic and acidic residues" evidence="11">
    <location>
        <begin position="364"/>
        <end position="382"/>
    </location>
</feature>
<feature type="disulfide bond" evidence="10">
    <location>
        <begin position="417"/>
        <end position="481"/>
    </location>
</feature>
<protein>
    <recommendedName>
        <fullName evidence="9">Scavenger receptor class A member 5</fullName>
    </recommendedName>
</protein>
<dbReference type="InterPro" id="IPR036772">
    <property type="entry name" value="SRCR-like_dom_sf"/>
</dbReference>
<evidence type="ECO:0000256" key="4">
    <source>
        <dbReference type="ARBA" id="ARBA00022989"/>
    </source>
</evidence>
<evidence type="ECO:0000256" key="12">
    <source>
        <dbReference type="SAM" id="Phobius"/>
    </source>
</evidence>
<dbReference type="Proteomes" id="UP000694392">
    <property type="component" value="Unplaced"/>
</dbReference>
<evidence type="ECO:0000256" key="10">
    <source>
        <dbReference type="PROSITE-ProRule" id="PRU00196"/>
    </source>
</evidence>
<feature type="transmembrane region" description="Helical" evidence="12">
    <location>
        <begin position="60"/>
        <end position="82"/>
    </location>
</feature>
<comment type="subcellular location">
    <subcellularLocation>
        <location evidence="9">Cell membrane</location>
        <topology evidence="9">Single-pass type II membrane protein</topology>
    </subcellularLocation>
    <subcellularLocation>
        <location evidence="1">Membrane</location>
        <topology evidence="1">Single-pass type II membrane protein</topology>
    </subcellularLocation>
</comment>
<evidence type="ECO:0000256" key="6">
    <source>
        <dbReference type="ARBA" id="ARBA00023157"/>
    </source>
</evidence>
<keyword evidence="3 9" id="KW-0735">Signal-anchor</keyword>
<evidence type="ECO:0000256" key="1">
    <source>
        <dbReference type="ARBA" id="ARBA00004606"/>
    </source>
</evidence>
<proteinExistence type="inferred from homology"/>
<dbReference type="Gene3D" id="3.10.250.10">
    <property type="entry name" value="SRCR-like domain"/>
    <property type="match status" value="1"/>
</dbReference>
<dbReference type="Pfam" id="PF00530">
    <property type="entry name" value="SRCR"/>
    <property type="match status" value="1"/>
</dbReference>
<feature type="domain" description="SRCR" evidence="13">
    <location>
        <begin position="392"/>
        <end position="492"/>
    </location>
</feature>
<dbReference type="GO" id="GO:0006879">
    <property type="term" value="P:intracellular iron ion homeostasis"/>
    <property type="evidence" value="ECO:0007669"/>
    <property type="project" value="UniProtKB-UniRule"/>
</dbReference>
<feature type="disulfide bond" evidence="10">
    <location>
        <begin position="461"/>
        <end position="471"/>
    </location>
</feature>
<feature type="region of interest" description="Disordered" evidence="11">
    <location>
        <begin position="336"/>
        <end position="387"/>
    </location>
</feature>
<keyword evidence="9" id="KW-0406">Ion transport</keyword>
<dbReference type="Ensembl" id="ENSSPUT00000011162.1">
    <property type="protein sequence ID" value="ENSSPUP00000010465.1"/>
    <property type="gene ID" value="ENSSPUG00000008079.1"/>
</dbReference>
<keyword evidence="8" id="KW-0325">Glycoprotein</keyword>
<comment type="function">
    <text evidence="9">Ferritin receptor that mediates non-transferrin-dependent delivery of iron. Mediates cellular uptake of ferritin-bound iron by stimulating ferritin endocytosis from the cell surface with consequent iron delivery within the cell. Delivery of iron to cells by ferritin is required for the development of specific cell types, suggesting the existence of cell type-specific mechanisms of iron traffic in organogenesis, which alternatively utilize transferrin or non-transferrin iron delivery pathways.</text>
</comment>
<reference evidence="14" key="1">
    <citation type="submission" date="2025-08" db="UniProtKB">
        <authorList>
            <consortium name="Ensembl"/>
        </authorList>
    </citation>
    <scope>IDENTIFICATION</scope>
</reference>
<evidence type="ECO:0000256" key="7">
    <source>
        <dbReference type="ARBA" id="ARBA00023170"/>
    </source>
</evidence>
<dbReference type="Pfam" id="PF01391">
    <property type="entry name" value="Collagen"/>
    <property type="match status" value="1"/>
</dbReference>
<keyword evidence="9" id="KW-0813">Transport</keyword>
<evidence type="ECO:0000256" key="3">
    <source>
        <dbReference type="ARBA" id="ARBA00022968"/>
    </source>
</evidence>
<feature type="topological domain" description="Extracellular" evidence="9">
    <location>
        <begin position="82"/>
        <end position="494"/>
    </location>
</feature>
<dbReference type="GO" id="GO:0031638">
    <property type="term" value="P:zymogen activation"/>
    <property type="evidence" value="ECO:0007669"/>
    <property type="project" value="TreeGrafter"/>
</dbReference>
<dbReference type="GO" id="GO:0070287">
    <property type="term" value="F:ferritin receptor activity"/>
    <property type="evidence" value="ECO:0007669"/>
    <property type="project" value="UniProtKB-UniRule"/>
</dbReference>
<dbReference type="GO" id="GO:0034755">
    <property type="term" value="P:iron ion transmembrane transport"/>
    <property type="evidence" value="ECO:0007669"/>
    <property type="project" value="UniProtKB-UniRule"/>
</dbReference>
<dbReference type="HAMAP" id="MF_03070">
    <property type="entry name" value="SCARA5"/>
    <property type="match status" value="1"/>
</dbReference>
<dbReference type="PRINTS" id="PR00258">
    <property type="entry name" value="SPERACTRCPTR"/>
</dbReference>
<keyword evidence="7 9" id="KW-0675">Receptor</keyword>
<comment type="similarity">
    <text evidence="9">Belongs to the SCARA5 family.</text>
</comment>
<dbReference type="OMA" id="LCDEVST"/>
<comment type="subunit">
    <text evidence="9">Homotrimer.</text>
</comment>
<gene>
    <name evidence="9 14" type="primary">SCARA5</name>
</gene>
<evidence type="ECO:0000256" key="2">
    <source>
        <dbReference type="ARBA" id="ARBA00022692"/>
    </source>
</evidence>
<dbReference type="InterPro" id="IPR034726">
    <property type="entry name" value="SCARA5"/>
</dbReference>
<feature type="topological domain" description="Cytoplasmic" evidence="9">
    <location>
        <begin position="1"/>
        <end position="60"/>
    </location>
</feature>
<keyword evidence="9" id="KW-0410">Iron transport</keyword>
<keyword evidence="9" id="KW-0408">Iron</keyword>
<evidence type="ECO:0000256" key="8">
    <source>
        <dbReference type="ARBA" id="ARBA00023180"/>
    </source>
</evidence>
<dbReference type="PROSITE" id="PS50287">
    <property type="entry name" value="SRCR_2"/>
    <property type="match status" value="1"/>
</dbReference>
<dbReference type="GO" id="GO:0004252">
    <property type="term" value="F:serine-type endopeptidase activity"/>
    <property type="evidence" value="ECO:0007669"/>
    <property type="project" value="TreeGrafter"/>
</dbReference>
<organism evidence="14 15">
    <name type="scientific">Sphenodon punctatus</name>
    <name type="common">Tuatara</name>
    <name type="synonym">Hatteria punctata</name>
    <dbReference type="NCBI Taxonomy" id="8508"/>
    <lineage>
        <taxon>Eukaryota</taxon>
        <taxon>Metazoa</taxon>
        <taxon>Chordata</taxon>
        <taxon>Craniata</taxon>
        <taxon>Vertebrata</taxon>
        <taxon>Euteleostomi</taxon>
        <taxon>Lepidosauria</taxon>
        <taxon>Sphenodontia</taxon>
        <taxon>Sphenodontidae</taxon>
        <taxon>Sphenodon</taxon>
    </lineage>
</organism>
<evidence type="ECO:0000259" key="13">
    <source>
        <dbReference type="PROSITE" id="PS50287"/>
    </source>
</evidence>
<evidence type="ECO:0000313" key="14">
    <source>
        <dbReference type="Ensembl" id="ENSSPUP00000010465.1"/>
    </source>
</evidence>
<keyword evidence="5 9" id="KW-0472">Membrane</keyword>
<evidence type="ECO:0000313" key="15">
    <source>
        <dbReference type="Proteomes" id="UP000694392"/>
    </source>
</evidence>
<keyword evidence="2 9" id="KW-0812">Transmembrane</keyword>
<keyword evidence="15" id="KW-1185">Reference proteome</keyword>
<keyword evidence="6 10" id="KW-1015">Disulfide bond</keyword>
<evidence type="ECO:0000256" key="11">
    <source>
        <dbReference type="SAM" id="MobiDB-lite"/>
    </source>
</evidence>
<keyword evidence="9" id="KW-1003">Cell membrane</keyword>
<accession>A0A8D0GLB9</accession>
<reference evidence="14" key="2">
    <citation type="submission" date="2025-09" db="UniProtKB">
        <authorList>
            <consortium name="Ensembl"/>
        </authorList>
    </citation>
    <scope>IDENTIFICATION</scope>
</reference>
<dbReference type="InterPro" id="IPR001190">
    <property type="entry name" value="SRCR"/>
</dbReference>
<dbReference type="PROSITE" id="PS00420">
    <property type="entry name" value="SRCR_1"/>
    <property type="match status" value="1"/>
</dbReference>
<dbReference type="GO" id="GO:0005886">
    <property type="term" value="C:plasma membrane"/>
    <property type="evidence" value="ECO:0007669"/>
    <property type="project" value="UniProtKB-SubCell"/>
</dbReference>
<evidence type="ECO:0000256" key="5">
    <source>
        <dbReference type="ARBA" id="ARBA00023136"/>
    </source>
</evidence>
<dbReference type="GeneTree" id="ENSGT00950000183074"/>
<feature type="region of interest" description="Disordered" evidence="11">
    <location>
        <begin position="303"/>
        <end position="323"/>
    </location>
</feature>
<evidence type="ECO:0000256" key="9">
    <source>
        <dbReference type="HAMAP-Rule" id="MF_03070"/>
    </source>
</evidence>
<sequence>MENKAMYLHTFNERENGSVFEEPFDGKSLSKLNLCEDGPGGRKRGAGRCGHLGSLAALKYAVVGLYLLVFLILVGVFILAVSRPQSSPEDLKALTGNVNRLNESFRDLQLKVLHLPLKGDFLDHIWRLQDLLQNHSDSLLLMTGSLQKLEGVLWNLQAQAAQTDKTVSGLQDNLNQQSDATHMEVYKLLVQWNSSQLLQRHHEGLVSQLAAEVESLSEQVTEVGGAMGTMNRSLSYDVGIHHTRIQDLQVLISNATEDTRQMRLAHIAMEQQLKHELAILNNVTEDLRLKDWEHSIALRDISVIQGPPGPKGEQGHEGMEGEPGLPGLPGLIGPPGEKGLPGLHGLKGDQGDIGPPGPTGMRGFKGDRGPKGEKGEKGDRGGETVSSEEGVIRLVNGSGSHEGRVEVFYDRRWGTVCDDGWDKKDGDVACRMLGFQRAEDVYRMARFGQGSGRIWMDDVACKGTEDSLLQCSFSGWGKTNCGHAEDAGVKCAIL</sequence>
<dbReference type="PANTHER" id="PTHR48071">
    <property type="entry name" value="SRCR DOMAIN-CONTAINING PROTEIN"/>
    <property type="match status" value="1"/>
</dbReference>
<keyword evidence="4 9" id="KW-1133">Transmembrane helix</keyword>
<dbReference type="FunFam" id="3.10.250.10:FF:000011">
    <property type="entry name" value="Scavenger receptor class A member 5"/>
    <property type="match status" value="1"/>
</dbReference>
<dbReference type="SMART" id="SM00202">
    <property type="entry name" value="SR"/>
    <property type="match status" value="1"/>
</dbReference>
<dbReference type="InterPro" id="IPR008160">
    <property type="entry name" value="Collagen"/>
</dbReference>
<feature type="disulfide bond" evidence="10">
    <location>
        <begin position="430"/>
        <end position="491"/>
    </location>
</feature>
<dbReference type="PANTHER" id="PTHR48071:SF24">
    <property type="entry name" value="DELETED IN MALIGNANT BRAIN TUMORS 1 PROTEIN-LIKE"/>
    <property type="match status" value="1"/>
</dbReference>
<name>A0A8D0GLB9_SPHPU</name>
<dbReference type="GO" id="GO:0006897">
    <property type="term" value="P:endocytosis"/>
    <property type="evidence" value="ECO:0007669"/>
    <property type="project" value="UniProtKB-UniRule"/>
</dbReference>